<feature type="transmembrane region" description="Helical" evidence="1">
    <location>
        <begin position="153"/>
        <end position="172"/>
    </location>
</feature>
<proteinExistence type="predicted"/>
<protein>
    <recommendedName>
        <fullName evidence="2">DUF6534 domain-containing protein</fullName>
    </recommendedName>
</protein>
<feature type="transmembrane region" description="Helical" evidence="1">
    <location>
        <begin position="192"/>
        <end position="212"/>
    </location>
</feature>
<dbReference type="PANTHER" id="PTHR40465:SF1">
    <property type="entry name" value="DUF6534 DOMAIN-CONTAINING PROTEIN"/>
    <property type="match status" value="1"/>
</dbReference>
<keyword evidence="1" id="KW-0812">Transmembrane</keyword>
<dbReference type="InterPro" id="IPR045339">
    <property type="entry name" value="DUF6534"/>
</dbReference>
<feature type="transmembrane region" description="Helical" evidence="1">
    <location>
        <begin position="113"/>
        <end position="133"/>
    </location>
</feature>
<evidence type="ECO:0000256" key="1">
    <source>
        <dbReference type="SAM" id="Phobius"/>
    </source>
</evidence>
<name>A0AAD7J533_9AGAR</name>
<feature type="transmembrane region" description="Helical" evidence="1">
    <location>
        <begin position="86"/>
        <end position="106"/>
    </location>
</feature>
<dbReference type="EMBL" id="JARJLG010000066">
    <property type="protein sequence ID" value="KAJ7754653.1"/>
    <property type="molecule type" value="Genomic_DNA"/>
</dbReference>
<feature type="domain" description="DUF6534" evidence="2">
    <location>
        <begin position="158"/>
        <end position="238"/>
    </location>
</feature>
<sequence length="238" mass="26240">MDVTYGAILIGVLFATFLQGVLSVQAYIYFENFSDDLRRIKLMVATVWLLDATHLVLICQSCYHYLISSWGDDDALLVSTPELDLHLIFVGMATLVCQGFFLHRIWTFSKRNWLLTGLLSAASLVTFALEVTISAQIITVSSVAYFSDLKGEVFSAGAVVDMAIAVVLVFYLQQGKTHFDRTTFVVSRVVHYTAATGLATSILAVACLIAYLAAPHTFIFIAMHFSLGRLYTNALLAT</sequence>
<dbReference type="Pfam" id="PF20152">
    <property type="entry name" value="DUF6534"/>
    <property type="match status" value="1"/>
</dbReference>
<gene>
    <name evidence="3" type="ORF">DFH07DRAFT_959677</name>
</gene>
<keyword evidence="1" id="KW-1133">Transmembrane helix</keyword>
<evidence type="ECO:0000313" key="4">
    <source>
        <dbReference type="Proteomes" id="UP001215280"/>
    </source>
</evidence>
<dbReference type="PANTHER" id="PTHR40465">
    <property type="entry name" value="CHROMOSOME 1, WHOLE GENOME SHOTGUN SEQUENCE"/>
    <property type="match status" value="1"/>
</dbReference>
<comment type="caution">
    <text evidence="3">The sequence shown here is derived from an EMBL/GenBank/DDBJ whole genome shotgun (WGS) entry which is preliminary data.</text>
</comment>
<organism evidence="3 4">
    <name type="scientific">Mycena maculata</name>
    <dbReference type="NCBI Taxonomy" id="230809"/>
    <lineage>
        <taxon>Eukaryota</taxon>
        <taxon>Fungi</taxon>
        <taxon>Dikarya</taxon>
        <taxon>Basidiomycota</taxon>
        <taxon>Agaricomycotina</taxon>
        <taxon>Agaricomycetes</taxon>
        <taxon>Agaricomycetidae</taxon>
        <taxon>Agaricales</taxon>
        <taxon>Marasmiineae</taxon>
        <taxon>Mycenaceae</taxon>
        <taxon>Mycena</taxon>
    </lineage>
</organism>
<keyword evidence="1" id="KW-0472">Membrane</keyword>
<evidence type="ECO:0000259" key="2">
    <source>
        <dbReference type="Pfam" id="PF20152"/>
    </source>
</evidence>
<accession>A0AAD7J533</accession>
<feature type="transmembrane region" description="Helical" evidence="1">
    <location>
        <begin position="6"/>
        <end position="30"/>
    </location>
</feature>
<reference evidence="3" key="1">
    <citation type="submission" date="2023-03" db="EMBL/GenBank/DDBJ databases">
        <title>Massive genome expansion in bonnet fungi (Mycena s.s.) driven by repeated elements and novel gene families across ecological guilds.</title>
        <authorList>
            <consortium name="Lawrence Berkeley National Laboratory"/>
            <person name="Harder C.B."/>
            <person name="Miyauchi S."/>
            <person name="Viragh M."/>
            <person name="Kuo A."/>
            <person name="Thoen E."/>
            <person name="Andreopoulos B."/>
            <person name="Lu D."/>
            <person name="Skrede I."/>
            <person name="Drula E."/>
            <person name="Henrissat B."/>
            <person name="Morin E."/>
            <person name="Kohler A."/>
            <person name="Barry K."/>
            <person name="LaButti K."/>
            <person name="Morin E."/>
            <person name="Salamov A."/>
            <person name="Lipzen A."/>
            <person name="Mereny Z."/>
            <person name="Hegedus B."/>
            <person name="Baldrian P."/>
            <person name="Stursova M."/>
            <person name="Weitz H."/>
            <person name="Taylor A."/>
            <person name="Grigoriev I.V."/>
            <person name="Nagy L.G."/>
            <person name="Martin F."/>
            <person name="Kauserud H."/>
        </authorList>
    </citation>
    <scope>NUCLEOTIDE SEQUENCE</scope>
    <source>
        <strain evidence="3">CBHHK188m</strain>
    </source>
</reference>
<evidence type="ECO:0000313" key="3">
    <source>
        <dbReference type="EMBL" id="KAJ7754653.1"/>
    </source>
</evidence>
<dbReference type="AlphaFoldDB" id="A0AAD7J533"/>
<dbReference type="Proteomes" id="UP001215280">
    <property type="component" value="Unassembled WGS sequence"/>
</dbReference>
<feature type="transmembrane region" description="Helical" evidence="1">
    <location>
        <begin position="42"/>
        <end position="66"/>
    </location>
</feature>
<keyword evidence="4" id="KW-1185">Reference proteome</keyword>